<dbReference type="Proteomes" id="UP000694846">
    <property type="component" value="Unplaced"/>
</dbReference>
<dbReference type="GO" id="GO:0032456">
    <property type="term" value="P:endocytic recycling"/>
    <property type="evidence" value="ECO:0007669"/>
    <property type="project" value="InterPro"/>
</dbReference>
<name>A0A2S2R8L7_9HEMI</name>
<comment type="subcellular location">
    <subcellularLocation>
        <location evidence="1">Endosome</location>
    </subcellularLocation>
</comment>
<keyword evidence="7" id="KW-1185">Reference proteome</keyword>
<proteinExistence type="inferred from homology"/>
<sequence>MSSRTFEWNWYSKPIINYNKRKKNCVLEKCGDHHPLKLTSTTVFTNKNVLIDDPLSSSITYGDDPLSRPAQLTPTAFDDADNDWLDDLPPWSHYKQSILNSYTTSEKLSFHSLSKNVQSATIRSRLEELEEFDDQVEYSEKELYDLTQQEFVSHMDNLGKEIIHAWSNEQRVKALKIVIQCTKILSYTSPMQFYPSKFVLVTDLLDLFGELVFKRLKSKSEIIDGHVVKLPDNFTPNMVPEGAKETCQNWFFKIASIRELLPRLYIEAAILRSYRFINPNEQNNALLRLIKMVRGIGNPLVALYARCYLCRIYVSTNLTVNYFEESFKDILLTYKQLNSRYVSKEVQTQNMSMEKFFQLLCPALEWIVKGLSAGKDALKLDEIVRWCTLQNLHGLLINTIVNTFPGNYLAIKAEYLINLISKWEYDVVPQTLVIQNLGNSLRGHIVPNAQNVLREAWKMVTKVKDSERYMACAEAWIYFIVKHFKNKEISIFMNDITRHLSNRVGIERFHSQLHNILQHLLNYIEDFENTFHLNYLLPYLDMFGSDTNKAASCKIVLEAYRTRGENVMSTDPVINDCLMYMCKILHDSVDSLTVEDEVRQISRLIACFIFRVNYGNDLEKYLNFYMEARGVFIRLDYVQSALIQCVNKLMVMSVSASRVLVKNSFARACSAYCYITIPSITSPLVKLQLYILTGQTSLLNGCLGQADACLKAASITVRDFPALLEIDGHTINTEPILVSYIKQMLSILLVVPDCPDQEVMHQVRILINSIRQYSWTDPMQPHLLYLYVLDMMATATLDTYPYRIPDVDSNDVLYGREPQFVADVDSMCTILLDNILEQLKNIADKPSCQKQLAFELLIRIIVRADLNEIQMATLAINLWKLTRKNKIIDSIIEDNKVSYIIDFCENEDDDIYYKFINKITRNHIDSVQK</sequence>
<protein>
    <submittedName>
        <fullName evidence="6 8">UPF0505 protein</fullName>
    </submittedName>
</protein>
<organism evidence="6">
    <name type="scientific">Sipha flava</name>
    <name type="common">yellow sugarcane aphid</name>
    <dbReference type="NCBI Taxonomy" id="143950"/>
    <lineage>
        <taxon>Eukaryota</taxon>
        <taxon>Metazoa</taxon>
        <taxon>Ecdysozoa</taxon>
        <taxon>Arthropoda</taxon>
        <taxon>Hexapoda</taxon>
        <taxon>Insecta</taxon>
        <taxon>Pterygota</taxon>
        <taxon>Neoptera</taxon>
        <taxon>Paraneoptera</taxon>
        <taxon>Hemiptera</taxon>
        <taxon>Sternorrhyncha</taxon>
        <taxon>Aphidomorpha</taxon>
        <taxon>Aphidoidea</taxon>
        <taxon>Aphididae</taxon>
        <taxon>Sipha</taxon>
    </lineage>
</organism>
<evidence type="ECO:0000313" key="7">
    <source>
        <dbReference type="Proteomes" id="UP000694846"/>
    </source>
</evidence>
<dbReference type="InterPro" id="IPR029705">
    <property type="entry name" value="VPS35L"/>
</dbReference>
<gene>
    <name evidence="6" type="primary">CP062</name>
    <name evidence="8" type="synonym">LOC112688876</name>
    <name evidence="6" type="ORF">g.102936</name>
</gene>
<evidence type="ECO:0000256" key="1">
    <source>
        <dbReference type="ARBA" id="ARBA00004177"/>
    </source>
</evidence>
<comment type="similarity">
    <text evidence="2">Belongs to the VPS35L family.</text>
</comment>
<accession>A0A2S2R8L7</accession>
<dbReference type="PANTHER" id="PTHR13673:SF0">
    <property type="entry name" value="VPS35 ENDOSOMAL PROTEIN-SORTING FACTOR-LIKE"/>
    <property type="match status" value="1"/>
</dbReference>
<dbReference type="GO" id="GO:0005768">
    <property type="term" value="C:endosome"/>
    <property type="evidence" value="ECO:0007669"/>
    <property type="project" value="UniProtKB-SubCell"/>
</dbReference>
<keyword evidence="3" id="KW-0813">Transport</keyword>
<dbReference type="GO" id="GO:0015031">
    <property type="term" value="P:protein transport"/>
    <property type="evidence" value="ECO:0007669"/>
    <property type="project" value="UniProtKB-KW"/>
</dbReference>
<keyword evidence="5" id="KW-0653">Protein transport</keyword>
<dbReference type="AlphaFoldDB" id="A0A2S2R8L7"/>
<evidence type="ECO:0000256" key="4">
    <source>
        <dbReference type="ARBA" id="ARBA00022753"/>
    </source>
</evidence>
<keyword evidence="4" id="KW-0967">Endosome</keyword>
<dbReference type="PANTHER" id="PTHR13673">
    <property type="entry name" value="ESOPHAGEAL CANCER ASSOCIATED PROTEIN"/>
    <property type="match status" value="1"/>
</dbReference>
<evidence type="ECO:0000256" key="5">
    <source>
        <dbReference type="ARBA" id="ARBA00022927"/>
    </source>
</evidence>
<reference evidence="6" key="1">
    <citation type="submission" date="2018-04" db="EMBL/GenBank/DDBJ databases">
        <title>Transcriptome assembly of Sipha flava.</title>
        <authorList>
            <person name="Scully E.D."/>
            <person name="Geib S.M."/>
            <person name="Palmer N.A."/>
            <person name="Koch K."/>
            <person name="Bradshaw J."/>
            <person name="Heng-Moss T."/>
            <person name="Sarath G."/>
        </authorList>
    </citation>
    <scope>NUCLEOTIDE SEQUENCE</scope>
</reference>
<dbReference type="EMBL" id="GGMS01016509">
    <property type="protein sequence ID" value="MBY85712.1"/>
    <property type="molecule type" value="Transcribed_RNA"/>
</dbReference>
<dbReference type="OrthoDB" id="1734063at2759"/>
<evidence type="ECO:0000313" key="6">
    <source>
        <dbReference type="EMBL" id="MBY85712.1"/>
    </source>
</evidence>
<dbReference type="RefSeq" id="XP_025418069.1">
    <property type="nucleotide sequence ID" value="XM_025562284.1"/>
</dbReference>
<evidence type="ECO:0000313" key="8">
    <source>
        <dbReference type="RefSeq" id="XP_025418069.1"/>
    </source>
</evidence>
<evidence type="ECO:0000256" key="3">
    <source>
        <dbReference type="ARBA" id="ARBA00022448"/>
    </source>
</evidence>
<reference evidence="8" key="2">
    <citation type="submission" date="2025-04" db="UniProtKB">
        <authorList>
            <consortium name="RefSeq"/>
        </authorList>
    </citation>
    <scope>IDENTIFICATION</scope>
    <source>
        <tissue evidence="8">Whole body</tissue>
    </source>
</reference>
<evidence type="ECO:0000256" key="2">
    <source>
        <dbReference type="ARBA" id="ARBA00010704"/>
    </source>
</evidence>